<dbReference type="CDD" id="cd00093">
    <property type="entry name" value="HTH_XRE"/>
    <property type="match status" value="1"/>
</dbReference>
<sequence length="107" mass="11781">MRPRKPAYTLRLLARNVRERRLRKSWTQYDLADETGLRQALVSQVEAEKANPTLRSLHRIASALGVQVAELLLPQGTVLARGTKPAARGGGKKSTKKAGSPAKSRPR</sequence>
<dbReference type="RefSeq" id="WP_083235163.1">
    <property type="nucleotide sequence ID" value="NZ_FMAE01000027.1"/>
</dbReference>
<dbReference type="PROSITE" id="PS50943">
    <property type="entry name" value="HTH_CROC1"/>
    <property type="match status" value="1"/>
</dbReference>
<feature type="compositionally biased region" description="Low complexity" evidence="4">
    <location>
        <begin position="97"/>
        <end position="107"/>
    </location>
</feature>
<protein>
    <submittedName>
        <fullName evidence="6">Helix-turn-helix</fullName>
    </submittedName>
</protein>
<dbReference type="EMBL" id="FMAE01000027">
    <property type="protein sequence ID" value="SCB52117.1"/>
    <property type="molecule type" value="Genomic_DNA"/>
</dbReference>
<gene>
    <name evidence="6" type="ORF">GA0061099_10278</name>
</gene>
<dbReference type="GO" id="GO:0003677">
    <property type="term" value="F:DNA binding"/>
    <property type="evidence" value="ECO:0007669"/>
    <property type="project" value="UniProtKB-KW"/>
</dbReference>
<dbReference type="Pfam" id="PF01381">
    <property type="entry name" value="HTH_3"/>
    <property type="match status" value="1"/>
</dbReference>
<dbReference type="GO" id="GO:0003700">
    <property type="term" value="F:DNA-binding transcription factor activity"/>
    <property type="evidence" value="ECO:0007669"/>
    <property type="project" value="TreeGrafter"/>
</dbReference>
<organism evidence="6 7">
    <name type="scientific">Bradyrhizobium yuanmingense</name>
    <dbReference type="NCBI Taxonomy" id="108015"/>
    <lineage>
        <taxon>Bacteria</taxon>
        <taxon>Pseudomonadati</taxon>
        <taxon>Pseudomonadota</taxon>
        <taxon>Alphaproteobacteria</taxon>
        <taxon>Hyphomicrobiales</taxon>
        <taxon>Nitrobacteraceae</taxon>
        <taxon>Bradyrhizobium</taxon>
    </lineage>
</organism>
<evidence type="ECO:0000259" key="5">
    <source>
        <dbReference type="PROSITE" id="PS50943"/>
    </source>
</evidence>
<evidence type="ECO:0000313" key="7">
    <source>
        <dbReference type="Proteomes" id="UP000183174"/>
    </source>
</evidence>
<dbReference type="InterPro" id="IPR001387">
    <property type="entry name" value="Cro/C1-type_HTH"/>
</dbReference>
<dbReference type="Gene3D" id="1.10.260.40">
    <property type="entry name" value="lambda repressor-like DNA-binding domains"/>
    <property type="match status" value="1"/>
</dbReference>
<dbReference type="InterPro" id="IPR050807">
    <property type="entry name" value="TransReg_Diox_bact_type"/>
</dbReference>
<evidence type="ECO:0000256" key="4">
    <source>
        <dbReference type="SAM" id="MobiDB-lite"/>
    </source>
</evidence>
<keyword evidence="1" id="KW-0805">Transcription regulation</keyword>
<reference evidence="6 7" key="1">
    <citation type="submission" date="2016-08" db="EMBL/GenBank/DDBJ databases">
        <authorList>
            <person name="Seilhamer J.J."/>
        </authorList>
    </citation>
    <scope>NUCLEOTIDE SEQUENCE [LARGE SCALE GENOMIC DNA]</scope>
    <source>
        <strain evidence="6 7">CCBAU 10071</strain>
    </source>
</reference>
<dbReference type="AlphaFoldDB" id="A0A1C3XIK9"/>
<name>A0A1C3XIK9_9BRAD</name>
<feature type="domain" description="HTH cro/C1-type" evidence="5">
    <location>
        <begin position="17"/>
        <end position="71"/>
    </location>
</feature>
<keyword evidence="2" id="KW-0238">DNA-binding</keyword>
<dbReference type="SUPFAM" id="SSF47413">
    <property type="entry name" value="lambda repressor-like DNA-binding domains"/>
    <property type="match status" value="1"/>
</dbReference>
<dbReference type="PANTHER" id="PTHR46797">
    <property type="entry name" value="HTH-TYPE TRANSCRIPTIONAL REGULATOR"/>
    <property type="match status" value="1"/>
</dbReference>
<dbReference type="InterPro" id="IPR010982">
    <property type="entry name" value="Lambda_DNA-bd_dom_sf"/>
</dbReference>
<evidence type="ECO:0000313" key="6">
    <source>
        <dbReference type="EMBL" id="SCB52117.1"/>
    </source>
</evidence>
<evidence type="ECO:0000256" key="3">
    <source>
        <dbReference type="ARBA" id="ARBA00023163"/>
    </source>
</evidence>
<proteinExistence type="predicted"/>
<feature type="region of interest" description="Disordered" evidence="4">
    <location>
        <begin position="81"/>
        <end position="107"/>
    </location>
</feature>
<dbReference type="SMART" id="SM00530">
    <property type="entry name" value="HTH_XRE"/>
    <property type="match status" value="1"/>
</dbReference>
<dbReference type="GO" id="GO:0005829">
    <property type="term" value="C:cytosol"/>
    <property type="evidence" value="ECO:0007669"/>
    <property type="project" value="TreeGrafter"/>
</dbReference>
<keyword evidence="3" id="KW-0804">Transcription</keyword>
<dbReference type="PANTHER" id="PTHR46797:SF23">
    <property type="entry name" value="HTH-TYPE TRANSCRIPTIONAL REGULATOR SUTR"/>
    <property type="match status" value="1"/>
</dbReference>
<evidence type="ECO:0000256" key="1">
    <source>
        <dbReference type="ARBA" id="ARBA00023015"/>
    </source>
</evidence>
<dbReference type="Proteomes" id="UP000183174">
    <property type="component" value="Unassembled WGS sequence"/>
</dbReference>
<evidence type="ECO:0000256" key="2">
    <source>
        <dbReference type="ARBA" id="ARBA00023125"/>
    </source>
</evidence>
<accession>A0A1C3XIK9</accession>